<proteinExistence type="predicted"/>
<dbReference type="InterPro" id="IPR044646">
    <property type="entry name" value="EMB1417-like"/>
</dbReference>
<evidence type="ECO:0000313" key="2">
    <source>
        <dbReference type="Proteomes" id="UP000233837"/>
    </source>
</evidence>
<evidence type="ECO:0000313" key="1">
    <source>
        <dbReference type="EMBL" id="PKU63896.1"/>
    </source>
</evidence>
<dbReference type="EMBL" id="KZ503459">
    <property type="protein sequence ID" value="PKU63896.1"/>
    <property type="molecule type" value="Genomic_DNA"/>
</dbReference>
<name>A0A2I0VKF5_9ASPA</name>
<dbReference type="PANTHER" id="PTHR46782:SF2">
    <property type="entry name" value="OS07G0545900 PROTEIN"/>
    <property type="match status" value="1"/>
</dbReference>
<keyword evidence="2" id="KW-1185">Reference proteome</keyword>
<reference evidence="1 2" key="2">
    <citation type="journal article" date="2017" name="Nature">
        <title>The Apostasia genome and the evolution of orchids.</title>
        <authorList>
            <person name="Zhang G.Q."/>
            <person name="Liu K.W."/>
            <person name="Li Z."/>
            <person name="Lohaus R."/>
            <person name="Hsiao Y.Y."/>
            <person name="Niu S.C."/>
            <person name="Wang J.Y."/>
            <person name="Lin Y.C."/>
            <person name="Xu Q."/>
            <person name="Chen L.J."/>
            <person name="Yoshida K."/>
            <person name="Fujiwara S."/>
            <person name="Wang Z.W."/>
            <person name="Zhang Y.Q."/>
            <person name="Mitsuda N."/>
            <person name="Wang M."/>
            <person name="Liu G.H."/>
            <person name="Pecoraro L."/>
            <person name="Huang H.X."/>
            <person name="Xiao X.J."/>
            <person name="Lin M."/>
            <person name="Wu X.Y."/>
            <person name="Wu W.L."/>
            <person name="Chen Y.Y."/>
            <person name="Chang S.B."/>
            <person name="Sakamoto S."/>
            <person name="Ohme-Takagi M."/>
            <person name="Yagi M."/>
            <person name="Zeng S.J."/>
            <person name="Shen C.Y."/>
            <person name="Yeh C.M."/>
            <person name="Luo Y.B."/>
            <person name="Tsai W.C."/>
            <person name="Van de Peer Y."/>
            <person name="Liu Z.J."/>
        </authorList>
    </citation>
    <scope>NUCLEOTIDE SEQUENCE [LARGE SCALE GENOMIC DNA]</scope>
    <source>
        <tissue evidence="1">The whole plant</tissue>
    </source>
</reference>
<reference evidence="1 2" key="1">
    <citation type="journal article" date="2016" name="Sci. Rep.">
        <title>The Dendrobium catenatum Lindl. genome sequence provides insights into polysaccharide synthase, floral development and adaptive evolution.</title>
        <authorList>
            <person name="Zhang G.Q."/>
            <person name="Xu Q."/>
            <person name="Bian C."/>
            <person name="Tsai W.C."/>
            <person name="Yeh C.M."/>
            <person name="Liu K.W."/>
            <person name="Yoshida K."/>
            <person name="Zhang L.S."/>
            <person name="Chang S.B."/>
            <person name="Chen F."/>
            <person name="Shi Y."/>
            <person name="Su Y.Y."/>
            <person name="Zhang Y.Q."/>
            <person name="Chen L.J."/>
            <person name="Yin Y."/>
            <person name="Lin M."/>
            <person name="Huang H."/>
            <person name="Deng H."/>
            <person name="Wang Z.W."/>
            <person name="Zhu S.L."/>
            <person name="Zhao X."/>
            <person name="Deng C."/>
            <person name="Niu S.C."/>
            <person name="Huang J."/>
            <person name="Wang M."/>
            <person name="Liu G.H."/>
            <person name="Yang H.J."/>
            <person name="Xiao X.J."/>
            <person name="Hsiao Y.Y."/>
            <person name="Wu W.L."/>
            <person name="Chen Y.Y."/>
            <person name="Mitsuda N."/>
            <person name="Ohme-Takagi M."/>
            <person name="Luo Y.B."/>
            <person name="Van de Peer Y."/>
            <person name="Liu Z.J."/>
        </authorList>
    </citation>
    <scope>NUCLEOTIDE SEQUENCE [LARGE SCALE GENOMIC DNA]</scope>
    <source>
        <tissue evidence="1">The whole plant</tissue>
    </source>
</reference>
<gene>
    <name evidence="1" type="ORF">MA16_Dca009880</name>
</gene>
<sequence length="68" mass="7717">MSNSHLWMKRDTAGSGEKALHLVCIISKLPNEKEVIHGALDKWTAWEKEFSVVAAVKAWKFFEGETND</sequence>
<dbReference type="PANTHER" id="PTHR46782">
    <property type="entry name" value="OS01G0757700 PROTEIN"/>
    <property type="match status" value="1"/>
</dbReference>
<protein>
    <submittedName>
        <fullName evidence="1">Pentatricopeptide repeat-containing protein</fullName>
    </submittedName>
</protein>
<dbReference type="Proteomes" id="UP000233837">
    <property type="component" value="Unassembled WGS sequence"/>
</dbReference>
<accession>A0A2I0VKF5</accession>
<dbReference type="AlphaFoldDB" id="A0A2I0VKF5"/>
<organism evidence="1 2">
    <name type="scientific">Dendrobium catenatum</name>
    <dbReference type="NCBI Taxonomy" id="906689"/>
    <lineage>
        <taxon>Eukaryota</taxon>
        <taxon>Viridiplantae</taxon>
        <taxon>Streptophyta</taxon>
        <taxon>Embryophyta</taxon>
        <taxon>Tracheophyta</taxon>
        <taxon>Spermatophyta</taxon>
        <taxon>Magnoliopsida</taxon>
        <taxon>Liliopsida</taxon>
        <taxon>Asparagales</taxon>
        <taxon>Orchidaceae</taxon>
        <taxon>Epidendroideae</taxon>
        <taxon>Malaxideae</taxon>
        <taxon>Dendrobiinae</taxon>
        <taxon>Dendrobium</taxon>
    </lineage>
</organism>